<keyword evidence="4" id="KW-1185">Reference proteome</keyword>
<evidence type="ECO:0000259" key="1">
    <source>
        <dbReference type="Pfam" id="PF13622"/>
    </source>
</evidence>
<dbReference type="SUPFAM" id="SSF54637">
    <property type="entry name" value="Thioesterase/thiol ester dehydrase-isomerase"/>
    <property type="match status" value="1"/>
</dbReference>
<protein>
    <submittedName>
        <fullName evidence="3">Thioesterase family protein</fullName>
    </submittedName>
</protein>
<dbReference type="InterPro" id="IPR029069">
    <property type="entry name" value="HotDog_dom_sf"/>
</dbReference>
<reference evidence="3" key="1">
    <citation type="submission" date="2020-12" db="EMBL/GenBank/DDBJ databases">
        <title>Prauserella sp. ASG 168, a novel actinomycete isolated from cave rock.</title>
        <authorList>
            <person name="Suriyachadkun C."/>
        </authorList>
    </citation>
    <scope>NUCLEOTIDE SEQUENCE</scope>
    <source>
        <strain evidence="3">ASG 168</strain>
    </source>
</reference>
<comment type="caution">
    <text evidence="3">The sequence shown here is derived from an EMBL/GenBank/DDBJ whole genome shotgun (WGS) entry which is preliminary data.</text>
</comment>
<dbReference type="Pfam" id="PF20789">
    <property type="entry name" value="4HBT_3C"/>
    <property type="match status" value="1"/>
</dbReference>
<dbReference type="EMBL" id="JAENJH010000001">
    <property type="protein sequence ID" value="MBK1782931.1"/>
    <property type="molecule type" value="Genomic_DNA"/>
</dbReference>
<dbReference type="InterPro" id="IPR049450">
    <property type="entry name" value="ACOT8-like_C"/>
</dbReference>
<dbReference type="Gene3D" id="2.40.160.210">
    <property type="entry name" value="Acyl-CoA thioesterase, double hotdog domain"/>
    <property type="match status" value="1"/>
</dbReference>
<dbReference type="InterPro" id="IPR049449">
    <property type="entry name" value="TesB_ACOT8-like_N"/>
</dbReference>
<name>A0A934QM77_9PSEU</name>
<accession>A0A934QM77</accession>
<evidence type="ECO:0000313" key="3">
    <source>
        <dbReference type="EMBL" id="MBK1782931.1"/>
    </source>
</evidence>
<evidence type="ECO:0000259" key="2">
    <source>
        <dbReference type="Pfam" id="PF20789"/>
    </source>
</evidence>
<dbReference type="AlphaFoldDB" id="A0A934QM77"/>
<dbReference type="Proteomes" id="UP000635245">
    <property type="component" value="Unassembled WGS sequence"/>
</dbReference>
<dbReference type="InterPro" id="IPR042171">
    <property type="entry name" value="Acyl-CoA_hotdog"/>
</dbReference>
<evidence type="ECO:0000313" key="4">
    <source>
        <dbReference type="Proteomes" id="UP000635245"/>
    </source>
</evidence>
<feature type="domain" description="Acyl-CoA thioesterase-like N-terminal HotDog" evidence="1">
    <location>
        <begin position="21"/>
        <end position="103"/>
    </location>
</feature>
<organism evidence="3 4">
    <name type="scientific">Prauserella cavernicola</name>
    <dbReference type="NCBI Taxonomy" id="2800127"/>
    <lineage>
        <taxon>Bacteria</taxon>
        <taxon>Bacillati</taxon>
        <taxon>Actinomycetota</taxon>
        <taxon>Actinomycetes</taxon>
        <taxon>Pseudonocardiales</taxon>
        <taxon>Pseudonocardiaceae</taxon>
        <taxon>Prauserella</taxon>
    </lineage>
</organism>
<gene>
    <name evidence="3" type="ORF">JHE00_01240</name>
</gene>
<feature type="domain" description="Acyl-CoA thioesterase-like C-terminal" evidence="2">
    <location>
        <begin position="123"/>
        <end position="255"/>
    </location>
</feature>
<sequence>MPEAFYLPLGDGRYLATEHTAGPWSKDSQHFGPPSALLVRELESIPAEREFLLGRVTVEILGPAPLTELTVRARRERPGRSVELLSAELAHGDRVVARASGWRIATSDTAEVAAGAAEPLTPPDDCPRAPWPEDWNDGYLNAMDWREIRGRVVEPGPTAVWARQRVALVDGEKPSPLQRLFAVADSGNGASNLLDMREWLFINSELTVHIHREPEGEWIGLDAATVLGPRGVGTATSALHDENGQVATGAQALLVRARPDSRPFAGQGPA</sequence>
<dbReference type="RefSeq" id="WP_200313865.1">
    <property type="nucleotide sequence ID" value="NZ_JAENJH010000001.1"/>
</dbReference>
<dbReference type="Pfam" id="PF13622">
    <property type="entry name" value="4HBT_3"/>
    <property type="match status" value="1"/>
</dbReference>
<proteinExistence type="predicted"/>